<feature type="transmembrane region" description="Helical" evidence="1">
    <location>
        <begin position="21"/>
        <end position="38"/>
    </location>
</feature>
<dbReference type="PATRIC" id="fig|471514.4.peg.4919"/>
<dbReference type="GO" id="GO:0016020">
    <property type="term" value="C:membrane"/>
    <property type="evidence" value="ECO:0007669"/>
    <property type="project" value="InterPro"/>
</dbReference>
<gene>
    <name evidence="3" type="ORF">AN477_13710</name>
</gene>
<feature type="transmembrane region" description="Helical" evidence="1">
    <location>
        <begin position="143"/>
        <end position="165"/>
    </location>
</feature>
<feature type="domain" description="Prepilin type IV endopeptidase peptidase" evidence="2">
    <location>
        <begin position="31"/>
        <end position="122"/>
    </location>
</feature>
<dbReference type="Proteomes" id="UP000050482">
    <property type="component" value="Unassembled WGS sequence"/>
</dbReference>
<evidence type="ECO:0000259" key="2">
    <source>
        <dbReference type="Pfam" id="PF01478"/>
    </source>
</evidence>
<dbReference type="AlphaFoldDB" id="A0A0N8PP32"/>
<feature type="transmembrane region" description="Helical" evidence="1">
    <location>
        <begin position="50"/>
        <end position="65"/>
    </location>
</feature>
<keyword evidence="1" id="KW-0472">Membrane</keyword>
<dbReference type="Gene3D" id="1.20.120.1220">
    <property type="match status" value="1"/>
</dbReference>
<name>A0A0N8PP32_9BACL</name>
<keyword evidence="1" id="KW-1133">Transmembrane helix</keyword>
<evidence type="ECO:0000313" key="4">
    <source>
        <dbReference type="Proteomes" id="UP000050482"/>
    </source>
</evidence>
<dbReference type="InterPro" id="IPR000045">
    <property type="entry name" value="Prepilin_IV_endopep_pep"/>
</dbReference>
<feature type="transmembrane region" description="Helical" evidence="1">
    <location>
        <begin position="98"/>
        <end position="122"/>
    </location>
</feature>
<organism evidence="3 4">
    <name type="scientific">Alicyclobacillus ferrooxydans</name>
    <dbReference type="NCBI Taxonomy" id="471514"/>
    <lineage>
        <taxon>Bacteria</taxon>
        <taxon>Bacillati</taxon>
        <taxon>Bacillota</taxon>
        <taxon>Bacilli</taxon>
        <taxon>Bacillales</taxon>
        <taxon>Alicyclobacillaceae</taxon>
        <taxon>Alicyclobacillus</taxon>
    </lineage>
</organism>
<accession>A0A0N8PP32</accession>
<dbReference type="EMBL" id="LJCO01000055">
    <property type="protein sequence ID" value="KPV43197.1"/>
    <property type="molecule type" value="Genomic_DNA"/>
</dbReference>
<sequence>MWKNEWIRLFLENSWQWHSNIVLMLWGGLVVYTAISAWTDLRERRIPNKWTALWLLLFLSIHFANRTFESSLLSFILMAVLMFVPTLLGVWGQGDWKMSMVLGAAIGALPALLVWFIGFLFVPILKPGMRRISLRYLPAEQALSIPVAVPIFTAVTLLFALLWFLNTM</sequence>
<feature type="transmembrane region" description="Helical" evidence="1">
    <location>
        <begin position="72"/>
        <end position="92"/>
    </location>
</feature>
<keyword evidence="4" id="KW-1185">Reference proteome</keyword>
<reference evidence="3 4" key="1">
    <citation type="submission" date="2015-09" db="EMBL/GenBank/DDBJ databases">
        <title>Draft genome sequence of Alicyclobacillus ferrooxydans DSM 22381.</title>
        <authorList>
            <person name="Hemp J."/>
        </authorList>
    </citation>
    <scope>NUCLEOTIDE SEQUENCE [LARGE SCALE GENOMIC DNA]</scope>
    <source>
        <strain evidence="3 4">TC-34</strain>
    </source>
</reference>
<keyword evidence="1" id="KW-0812">Transmembrane</keyword>
<comment type="caution">
    <text evidence="3">The sequence shown here is derived from an EMBL/GenBank/DDBJ whole genome shotgun (WGS) entry which is preliminary data.</text>
</comment>
<evidence type="ECO:0000256" key="1">
    <source>
        <dbReference type="SAM" id="Phobius"/>
    </source>
</evidence>
<protein>
    <recommendedName>
        <fullName evidence="2">Prepilin type IV endopeptidase peptidase domain-containing protein</fullName>
    </recommendedName>
</protein>
<dbReference type="RefSeq" id="WP_054969734.1">
    <property type="nucleotide sequence ID" value="NZ_LJCO01000055.1"/>
</dbReference>
<dbReference type="OrthoDB" id="5508079at2"/>
<dbReference type="GO" id="GO:0004190">
    <property type="term" value="F:aspartic-type endopeptidase activity"/>
    <property type="evidence" value="ECO:0007669"/>
    <property type="project" value="InterPro"/>
</dbReference>
<dbReference type="STRING" id="471514.AN477_13710"/>
<proteinExistence type="predicted"/>
<evidence type="ECO:0000313" key="3">
    <source>
        <dbReference type="EMBL" id="KPV43197.1"/>
    </source>
</evidence>
<dbReference type="Pfam" id="PF01478">
    <property type="entry name" value="Peptidase_A24"/>
    <property type="match status" value="1"/>
</dbReference>